<keyword evidence="2" id="KW-0540">Nuclease</keyword>
<dbReference type="Pfam" id="PF01844">
    <property type="entry name" value="HNH"/>
    <property type="match status" value="1"/>
</dbReference>
<organism evidence="2 3">
    <name type="scientific">Primorskyibacter sedentarius</name>
    <dbReference type="NCBI Taxonomy" id="745311"/>
    <lineage>
        <taxon>Bacteria</taxon>
        <taxon>Pseudomonadati</taxon>
        <taxon>Pseudomonadota</taxon>
        <taxon>Alphaproteobacteria</taxon>
        <taxon>Rhodobacterales</taxon>
        <taxon>Roseobacteraceae</taxon>
        <taxon>Primorskyibacter</taxon>
    </lineage>
</organism>
<gene>
    <name evidence="2" type="ORF">EDD52_12439</name>
</gene>
<sequence length="171" mass="19422">MNLRKAIKDFGIQSQDYTCCYCREITHSNSHKVWEVEHVLPLSDFAQFAFEPLNLAISCPDCNTAKSNKKVSNTKAKKNVPTQSAIYFIVHPHLDNYDEHIKKSGLFFYPKSKKGRKTIETCGLLRLAEKYVDWESLEEVERIEAEAKALQGNSGDQAKIKGLISDLLSLL</sequence>
<dbReference type="AlphaFoldDB" id="A0A4R3J4Y0"/>
<dbReference type="Gene3D" id="1.10.30.50">
    <property type="match status" value="1"/>
</dbReference>
<dbReference type="InterPro" id="IPR002711">
    <property type="entry name" value="HNH"/>
</dbReference>
<dbReference type="CDD" id="cd00085">
    <property type="entry name" value="HNHc"/>
    <property type="match status" value="1"/>
</dbReference>
<accession>A0A4R3J4Y0</accession>
<reference evidence="2 3" key="1">
    <citation type="submission" date="2019-03" db="EMBL/GenBank/DDBJ databases">
        <title>Genomic Encyclopedia of Type Strains, Phase IV (KMG-IV): sequencing the most valuable type-strain genomes for metagenomic binning, comparative biology and taxonomic classification.</title>
        <authorList>
            <person name="Goeker M."/>
        </authorList>
    </citation>
    <scope>NUCLEOTIDE SEQUENCE [LARGE SCALE GENOMIC DNA]</scope>
    <source>
        <strain evidence="2 3">DSM 104836</strain>
    </source>
</reference>
<dbReference type="Proteomes" id="UP000295696">
    <property type="component" value="Unassembled WGS sequence"/>
</dbReference>
<dbReference type="GO" id="GO:0004519">
    <property type="term" value="F:endonuclease activity"/>
    <property type="evidence" value="ECO:0007669"/>
    <property type="project" value="UniProtKB-KW"/>
</dbReference>
<evidence type="ECO:0000313" key="3">
    <source>
        <dbReference type="Proteomes" id="UP000295696"/>
    </source>
</evidence>
<dbReference type="InterPro" id="IPR003615">
    <property type="entry name" value="HNH_nuc"/>
</dbReference>
<dbReference type="EMBL" id="SLZU01000024">
    <property type="protein sequence ID" value="TCS58966.1"/>
    <property type="molecule type" value="Genomic_DNA"/>
</dbReference>
<dbReference type="GO" id="GO:0008270">
    <property type="term" value="F:zinc ion binding"/>
    <property type="evidence" value="ECO:0007669"/>
    <property type="project" value="InterPro"/>
</dbReference>
<name>A0A4R3J4Y0_9RHOB</name>
<keyword evidence="2" id="KW-0255">Endonuclease</keyword>
<comment type="caution">
    <text evidence="2">The sequence shown here is derived from an EMBL/GenBank/DDBJ whole genome shotgun (WGS) entry which is preliminary data.</text>
</comment>
<feature type="domain" description="HNH" evidence="1">
    <location>
        <begin position="19"/>
        <end position="69"/>
    </location>
</feature>
<evidence type="ECO:0000259" key="1">
    <source>
        <dbReference type="Pfam" id="PF01844"/>
    </source>
</evidence>
<keyword evidence="2" id="KW-0378">Hydrolase</keyword>
<keyword evidence="3" id="KW-1185">Reference proteome</keyword>
<dbReference type="GO" id="GO:0003676">
    <property type="term" value="F:nucleic acid binding"/>
    <property type="evidence" value="ECO:0007669"/>
    <property type="project" value="InterPro"/>
</dbReference>
<protein>
    <submittedName>
        <fullName evidence="2">HNH endonuclease</fullName>
    </submittedName>
</protein>
<proteinExistence type="predicted"/>
<evidence type="ECO:0000313" key="2">
    <source>
        <dbReference type="EMBL" id="TCS58966.1"/>
    </source>
</evidence>